<gene>
    <name evidence="1" type="ORF">OKIOD_LOCUS8604</name>
</gene>
<keyword evidence="2" id="KW-1185">Reference proteome</keyword>
<sequence length="207" mass="24116">MRILIHNNYNVLAEELTCARVKEECVLDFCEIKPGALHTGTRIGGRPLRTMMNHRRQYEPEHRRSGFIVIRLSVLDNPVEAKRARANLANAFQKIYHVMYDKVFYGDDELIHADDERREIWITIYGKDPWSVRPWQRDESQDVFQSNRITVSYFLGPRVPIFGQFPQILEPLAPSRVGLTMVFYTYSEPSKPLLQPEIGFISTDPGY</sequence>
<dbReference type="Proteomes" id="UP001158576">
    <property type="component" value="Chromosome YSR"/>
</dbReference>
<name>A0ABN7SLS9_OIKDI</name>
<reference evidence="1 2" key="1">
    <citation type="submission" date="2021-04" db="EMBL/GenBank/DDBJ databases">
        <authorList>
            <person name="Bliznina A."/>
        </authorList>
    </citation>
    <scope>NUCLEOTIDE SEQUENCE [LARGE SCALE GENOMIC DNA]</scope>
</reference>
<evidence type="ECO:0000313" key="1">
    <source>
        <dbReference type="EMBL" id="CAG5101395.1"/>
    </source>
</evidence>
<organism evidence="1 2">
    <name type="scientific">Oikopleura dioica</name>
    <name type="common">Tunicate</name>
    <dbReference type="NCBI Taxonomy" id="34765"/>
    <lineage>
        <taxon>Eukaryota</taxon>
        <taxon>Metazoa</taxon>
        <taxon>Chordata</taxon>
        <taxon>Tunicata</taxon>
        <taxon>Appendicularia</taxon>
        <taxon>Copelata</taxon>
        <taxon>Oikopleuridae</taxon>
        <taxon>Oikopleura</taxon>
    </lineage>
</organism>
<dbReference type="EMBL" id="OU015570">
    <property type="protein sequence ID" value="CAG5101395.1"/>
    <property type="molecule type" value="Genomic_DNA"/>
</dbReference>
<protein>
    <submittedName>
        <fullName evidence="1">Oidioi.mRNA.OKI2018_I69.YSR.g17046.t1.cds</fullName>
    </submittedName>
</protein>
<accession>A0ABN7SLS9</accession>
<evidence type="ECO:0000313" key="2">
    <source>
        <dbReference type="Proteomes" id="UP001158576"/>
    </source>
</evidence>
<proteinExistence type="predicted"/>